<evidence type="ECO:0000259" key="1">
    <source>
        <dbReference type="Pfam" id="PF00089"/>
    </source>
</evidence>
<dbReference type="PANTHER" id="PTHR24260:SF136">
    <property type="entry name" value="GH08193P-RELATED"/>
    <property type="match status" value="1"/>
</dbReference>
<proteinExistence type="predicted"/>
<feature type="domain" description="Peptidase S1" evidence="1">
    <location>
        <begin position="4"/>
        <end position="73"/>
    </location>
</feature>
<protein>
    <recommendedName>
        <fullName evidence="1">Peptidase S1 domain-containing protein</fullName>
    </recommendedName>
</protein>
<evidence type="ECO:0000313" key="3">
    <source>
        <dbReference type="Proteomes" id="UP000708208"/>
    </source>
</evidence>
<comment type="caution">
    <text evidence="2">The sequence shown here is derived from an EMBL/GenBank/DDBJ whole genome shotgun (WGS) entry which is preliminary data.</text>
</comment>
<dbReference type="Pfam" id="PF00089">
    <property type="entry name" value="Trypsin"/>
    <property type="match status" value="1"/>
</dbReference>
<dbReference type="OrthoDB" id="6339452at2759"/>
<organism evidence="2 3">
    <name type="scientific">Allacma fusca</name>
    <dbReference type="NCBI Taxonomy" id="39272"/>
    <lineage>
        <taxon>Eukaryota</taxon>
        <taxon>Metazoa</taxon>
        <taxon>Ecdysozoa</taxon>
        <taxon>Arthropoda</taxon>
        <taxon>Hexapoda</taxon>
        <taxon>Collembola</taxon>
        <taxon>Symphypleona</taxon>
        <taxon>Sminthuridae</taxon>
        <taxon>Allacma</taxon>
    </lineage>
</organism>
<dbReference type="GO" id="GO:0006508">
    <property type="term" value="P:proteolysis"/>
    <property type="evidence" value="ECO:0007669"/>
    <property type="project" value="InterPro"/>
</dbReference>
<dbReference type="EMBL" id="CAJVCH010541913">
    <property type="protein sequence ID" value="CAG7826998.1"/>
    <property type="molecule type" value="Genomic_DNA"/>
</dbReference>
<gene>
    <name evidence="2" type="ORF">AFUS01_LOCUS37015</name>
</gene>
<name>A0A8J2L852_9HEXA</name>
<dbReference type="GO" id="GO:0004252">
    <property type="term" value="F:serine-type endopeptidase activity"/>
    <property type="evidence" value="ECO:0007669"/>
    <property type="project" value="InterPro"/>
</dbReference>
<accession>A0A8J2L852</accession>
<keyword evidence="3" id="KW-1185">Reference proteome</keyword>
<dbReference type="InterPro" id="IPR051333">
    <property type="entry name" value="CLIP_Serine_Protease"/>
</dbReference>
<evidence type="ECO:0000313" key="2">
    <source>
        <dbReference type="EMBL" id="CAG7826998.1"/>
    </source>
</evidence>
<sequence length="75" mass="8730">MSSKWNYICGGTLISKRAILTAAHCVTFSETTEVRSKNHFRIDLGKFRRERVDEFVQSHEIQHIVVHPSYSPYGY</sequence>
<dbReference type="PANTHER" id="PTHR24260">
    <property type="match status" value="1"/>
</dbReference>
<feature type="non-terminal residue" evidence="2">
    <location>
        <position position="1"/>
    </location>
</feature>
<dbReference type="AlphaFoldDB" id="A0A8J2L852"/>
<dbReference type="Proteomes" id="UP000708208">
    <property type="component" value="Unassembled WGS sequence"/>
</dbReference>
<dbReference type="InterPro" id="IPR018114">
    <property type="entry name" value="TRYPSIN_HIS"/>
</dbReference>
<reference evidence="2" key="1">
    <citation type="submission" date="2021-06" db="EMBL/GenBank/DDBJ databases">
        <authorList>
            <person name="Hodson N. C."/>
            <person name="Mongue J. A."/>
            <person name="Jaron S. K."/>
        </authorList>
    </citation>
    <scope>NUCLEOTIDE SEQUENCE</scope>
</reference>
<dbReference type="PROSITE" id="PS00134">
    <property type="entry name" value="TRYPSIN_HIS"/>
    <property type="match status" value="1"/>
</dbReference>
<dbReference type="InterPro" id="IPR001254">
    <property type="entry name" value="Trypsin_dom"/>
</dbReference>